<dbReference type="CDD" id="cd00383">
    <property type="entry name" value="trans_reg_C"/>
    <property type="match status" value="1"/>
</dbReference>
<evidence type="ECO:0000256" key="3">
    <source>
        <dbReference type="ARBA" id="ARBA00022553"/>
    </source>
</evidence>
<dbReference type="InterPro" id="IPR039420">
    <property type="entry name" value="WalR-like"/>
</dbReference>
<evidence type="ECO:0000256" key="5">
    <source>
        <dbReference type="ARBA" id="ARBA00023015"/>
    </source>
</evidence>
<dbReference type="InterPro" id="IPR016032">
    <property type="entry name" value="Sig_transdc_resp-reg_C-effctor"/>
</dbReference>
<dbReference type="STRING" id="1076937.SAMN04488120_11421"/>
<dbReference type="PROSITE" id="PS50110">
    <property type="entry name" value="RESPONSE_REGULATORY"/>
    <property type="match status" value="1"/>
</dbReference>
<evidence type="ECO:0000256" key="6">
    <source>
        <dbReference type="ARBA" id="ARBA00023125"/>
    </source>
</evidence>
<gene>
    <name evidence="12" type="ORF">SAMN04488120_11421</name>
</gene>
<dbReference type="PROSITE" id="PS51755">
    <property type="entry name" value="OMPR_PHOB"/>
    <property type="match status" value="1"/>
</dbReference>
<organism evidence="12 13">
    <name type="scientific">Fontimonas thermophila</name>
    <dbReference type="NCBI Taxonomy" id="1076937"/>
    <lineage>
        <taxon>Bacteria</taxon>
        <taxon>Pseudomonadati</taxon>
        <taxon>Pseudomonadota</taxon>
        <taxon>Gammaproteobacteria</taxon>
        <taxon>Nevskiales</taxon>
        <taxon>Nevskiaceae</taxon>
        <taxon>Fontimonas</taxon>
    </lineage>
</organism>
<dbReference type="SMART" id="SM00862">
    <property type="entry name" value="Trans_reg_C"/>
    <property type="match status" value="1"/>
</dbReference>
<dbReference type="GO" id="GO:0005829">
    <property type="term" value="C:cytosol"/>
    <property type="evidence" value="ECO:0007669"/>
    <property type="project" value="TreeGrafter"/>
</dbReference>
<dbReference type="SUPFAM" id="SSF52172">
    <property type="entry name" value="CheY-like"/>
    <property type="match status" value="1"/>
</dbReference>
<dbReference type="FunFam" id="1.10.10.10:FF:000099">
    <property type="entry name" value="Two-component system response regulator TorR"/>
    <property type="match status" value="1"/>
</dbReference>
<accession>A0A1I2K7J4</accession>
<dbReference type="PANTHER" id="PTHR48111">
    <property type="entry name" value="REGULATOR OF RPOS"/>
    <property type="match status" value="1"/>
</dbReference>
<dbReference type="Pfam" id="PF00072">
    <property type="entry name" value="Response_reg"/>
    <property type="match status" value="1"/>
</dbReference>
<keyword evidence="2" id="KW-0963">Cytoplasm</keyword>
<evidence type="ECO:0000256" key="1">
    <source>
        <dbReference type="ARBA" id="ARBA00004496"/>
    </source>
</evidence>
<evidence type="ECO:0000256" key="7">
    <source>
        <dbReference type="ARBA" id="ARBA00023163"/>
    </source>
</evidence>
<dbReference type="RefSeq" id="WP_091535272.1">
    <property type="nucleotide sequence ID" value="NZ_FOOC01000014.1"/>
</dbReference>
<dbReference type="Gene3D" id="6.10.250.690">
    <property type="match status" value="1"/>
</dbReference>
<keyword evidence="5" id="KW-0805">Transcription regulation</keyword>
<feature type="DNA-binding region" description="OmpR/PhoB-type" evidence="9">
    <location>
        <begin position="133"/>
        <end position="232"/>
    </location>
</feature>
<evidence type="ECO:0000313" key="13">
    <source>
        <dbReference type="Proteomes" id="UP000199771"/>
    </source>
</evidence>
<dbReference type="InterPro" id="IPR001789">
    <property type="entry name" value="Sig_transdc_resp-reg_receiver"/>
</dbReference>
<comment type="subcellular location">
    <subcellularLocation>
        <location evidence="1">Cytoplasm</location>
    </subcellularLocation>
</comment>
<name>A0A1I2K7J4_9GAMM</name>
<protein>
    <submittedName>
        <fullName evidence="12">Two-component system, OmpR family, phosphate regulon response regulator OmpR</fullName>
    </submittedName>
</protein>
<dbReference type="OrthoDB" id="9802426at2"/>
<dbReference type="SMART" id="SM00448">
    <property type="entry name" value="REC"/>
    <property type="match status" value="1"/>
</dbReference>
<dbReference type="SUPFAM" id="SSF46894">
    <property type="entry name" value="C-terminal effector domain of the bipartite response regulators"/>
    <property type="match status" value="1"/>
</dbReference>
<feature type="domain" description="Response regulatory" evidence="10">
    <location>
        <begin position="4"/>
        <end position="118"/>
    </location>
</feature>
<evidence type="ECO:0000259" key="11">
    <source>
        <dbReference type="PROSITE" id="PS51755"/>
    </source>
</evidence>
<keyword evidence="13" id="KW-1185">Reference proteome</keyword>
<keyword evidence="3 8" id="KW-0597">Phosphoprotein</keyword>
<dbReference type="GO" id="GO:0032993">
    <property type="term" value="C:protein-DNA complex"/>
    <property type="evidence" value="ECO:0007669"/>
    <property type="project" value="TreeGrafter"/>
</dbReference>
<dbReference type="GO" id="GO:0000156">
    <property type="term" value="F:phosphorelay response regulator activity"/>
    <property type="evidence" value="ECO:0007669"/>
    <property type="project" value="TreeGrafter"/>
</dbReference>
<feature type="domain" description="OmpR/PhoB-type" evidence="11">
    <location>
        <begin position="133"/>
        <end position="232"/>
    </location>
</feature>
<evidence type="ECO:0000313" key="12">
    <source>
        <dbReference type="EMBL" id="SFF62904.1"/>
    </source>
</evidence>
<evidence type="ECO:0000256" key="4">
    <source>
        <dbReference type="ARBA" id="ARBA00023012"/>
    </source>
</evidence>
<dbReference type="GO" id="GO:0000976">
    <property type="term" value="F:transcription cis-regulatory region binding"/>
    <property type="evidence" value="ECO:0007669"/>
    <property type="project" value="TreeGrafter"/>
</dbReference>
<proteinExistence type="predicted"/>
<dbReference type="Proteomes" id="UP000199771">
    <property type="component" value="Unassembled WGS sequence"/>
</dbReference>
<dbReference type="InterPro" id="IPR036388">
    <property type="entry name" value="WH-like_DNA-bd_sf"/>
</dbReference>
<feature type="modified residue" description="4-aspartylphosphate" evidence="8">
    <location>
        <position position="53"/>
    </location>
</feature>
<dbReference type="InterPro" id="IPR001867">
    <property type="entry name" value="OmpR/PhoB-type_DNA-bd"/>
</dbReference>
<dbReference type="InterPro" id="IPR011006">
    <property type="entry name" value="CheY-like_superfamily"/>
</dbReference>
<dbReference type="AlphaFoldDB" id="A0A1I2K7J4"/>
<reference evidence="12 13" key="1">
    <citation type="submission" date="2016-10" db="EMBL/GenBank/DDBJ databases">
        <authorList>
            <person name="de Groot N.N."/>
        </authorList>
    </citation>
    <scope>NUCLEOTIDE SEQUENCE [LARGE SCALE GENOMIC DNA]</scope>
    <source>
        <strain evidence="12 13">DSM 23609</strain>
    </source>
</reference>
<evidence type="ECO:0000256" key="9">
    <source>
        <dbReference type="PROSITE-ProRule" id="PRU01091"/>
    </source>
</evidence>
<dbReference type="PANTHER" id="PTHR48111:SF4">
    <property type="entry name" value="DNA-BINDING DUAL TRANSCRIPTIONAL REGULATOR OMPR"/>
    <property type="match status" value="1"/>
</dbReference>
<dbReference type="EMBL" id="FOOC01000014">
    <property type="protein sequence ID" value="SFF62904.1"/>
    <property type="molecule type" value="Genomic_DNA"/>
</dbReference>
<dbReference type="FunFam" id="3.40.50.2300:FF:000001">
    <property type="entry name" value="DNA-binding response regulator PhoB"/>
    <property type="match status" value="1"/>
</dbReference>
<dbReference type="Pfam" id="PF00486">
    <property type="entry name" value="Trans_reg_C"/>
    <property type="match status" value="1"/>
</dbReference>
<evidence type="ECO:0000259" key="10">
    <source>
        <dbReference type="PROSITE" id="PS50110"/>
    </source>
</evidence>
<evidence type="ECO:0000256" key="8">
    <source>
        <dbReference type="PROSITE-ProRule" id="PRU00169"/>
    </source>
</evidence>
<sequence length="241" mass="27134">MKAKVLLVDDDQRLRQMVAEYLRRHGIDSEGVGTAAAARRCLQRGHYDLVVLDLMLPDDDGIALCRRLRQESAQMPVIMLSARGDDVDRIVGLEIGADDYLAKPCNLRELVARIFTVLRRASGRAGVAVRSDAAVVRIGEFEVDLWARSLRRNGEVIRITTGEYQLLEVLVTHARRVLSRDELMALSCGRRNDGFSRSIDILISRLRQVLEPDPAVPRYIQTVWGRGYMFVPDAPLAERTP</sequence>
<keyword evidence="7" id="KW-0804">Transcription</keyword>
<dbReference type="GO" id="GO:0006355">
    <property type="term" value="P:regulation of DNA-templated transcription"/>
    <property type="evidence" value="ECO:0007669"/>
    <property type="project" value="InterPro"/>
</dbReference>
<keyword evidence="6 9" id="KW-0238">DNA-binding</keyword>
<dbReference type="Gene3D" id="1.10.10.10">
    <property type="entry name" value="Winged helix-like DNA-binding domain superfamily/Winged helix DNA-binding domain"/>
    <property type="match status" value="1"/>
</dbReference>
<evidence type="ECO:0000256" key="2">
    <source>
        <dbReference type="ARBA" id="ARBA00022490"/>
    </source>
</evidence>
<keyword evidence="4" id="KW-0902">Two-component regulatory system</keyword>
<dbReference type="Gene3D" id="3.40.50.2300">
    <property type="match status" value="1"/>
</dbReference>